<dbReference type="GO" id="GO:0008270">
    <property type="term" value="F:zinc ion binding"/>
    <property type="evidence" value="ECO:0007669"/>
    <property type="project" value="UniProtKB-KW"/>
</dbReference>
<reference evidence="10 11" key="1">
    <citation type="submission" date="2015-12" db="EMBL/GenBank/DDBJ databases">
        <title>The genome of Folsomia candida.</title>
        <authorList>
            <person name="Faddeeva A."/>
            <person name="Derks M.F."/>
            <person name="Anvar Y."/>
            <person name="Smit S."/>
            <person name="Van Straalen N."/>
            <person name="Roelofs D."/>
        </authorList>
    </citation>
    <scope>NUCLEOTIDE SEQUENCE [LARGE SCALE GENOMIC DNA]</scope>
    <source>
        <strain evidence="10 11">VU population</strain>
        <tissue evidence="10">Whole body</tissue>
    </source>
</reference>
<evidence type="ECO:0000256" key="4">
    <source>
        <dbReference type="ARBA" id="ARBA00022771"/>
    </source>
</evidence>
<accession>A0A226DKJ4</accession>
<dbReference type="GO" id="GO:0000981">
    <property type="term" value="F:DNA-binding transcription factor activity, RNA polymerase II-specific"/>
    <property type="evidence" value="ECO:0007669"/>
    <property type="project" value="TreeGrafter"/>
</dbReference>
<proteinExistence type="predicted"/>
<comment type="subcellular location">
    <subcellularLocation>
        <location evidence="1">Nucleus</location>
    </subcellularLocation>
</comment>
<dbReference type="InterPro" id="IPR036236">
    <property type="entry name" value="Znf_C2H2_sf"/>
</dbReference>
<evidence type="ECO:0000256" key="6">
    <source>
        <dbReference type="ARBA" id="ARBA00023242"/>
    </source>
</evidence>
<evidence type="ECO:0000256" key="3">
    <source>
        <dbReference type="ARBA" id="ARBA00022737"/>
    </source>
</evidence>
<dbReference type="Gene3D" id="3.30.160.60">
    <property type="entry name" value="Classic Zinc Finger"/>
    <property type="match status" value="6"/>
</dbReference>
<sequence>MSQEFQNIHVPIDLTTQAPEAKVKRKMGFKPGMNREGRKCSKTVESDKNCAPQRPVTHDSDKKAKCEERPKGDIAHQASSSTTNLPNDVEAVHSTKKERPRFPCTFPGCEKSYLSKSKVAKHYRTQHSENPVRFRCTVCEKKFKTKADLGRHSSTQTNAKPHKCAICGGRFAHKAARNRHQTIHLEKSARESFKCQFCPTTSFRRSNLQIHIRLIHENQRNYPCSLCEKKLSSVQDFKRHVANLNGGQILSSILTHTTEKPYKCSTCGGSFARRGSLRTHKGCPGYRVTTRYPAYPAYFGIPGTRPVALMPWKEVDECHVEARHLVDTEKIHSCDKCEYKSPHSKYYLARRVRYHNVANWRECYFCKKQFSSFQILARHCRVHTLEKYR</sequence>
<evidence type="ECO:0000313" key="11">
    <source>
        <dbReference type="Proteomes" id="UP000198287"/>
    </source>
</evidence>
<dbReference type="FunFam" id="3.30.160.60:FF:000176">
    <property type="entry name" value="zinc finger protein 70"/>
    <property type="match status" value="1"/>
</dbReference>
<evidence type="ECO:0000256" key="7">
    <source>
        <dbReference type="PROSITE-ProRule" id="PRU00042"/>
    </source>
</evidence>
<feature type="domain" description="C2H2-type" evidence="9">
    <location>
        <begin position="262"/>
        <end position="281"/>
    </location>
</feature>
<dbReference type="PROSITE" id="PS50157">
    <property type="entry name" value="ZINC_FINGER_C2H2_2"/>
    <property type="match status" value="7"/>
</dbReference>
<dbReference type="InterPro" id="IPR013087">
    <property type="entry name" value="Znf_C2H2_type"/>
</dbReference>
<dbReference type="GO" id="GO:0005634">
    <property type="term" value="C:nucleus"/>
    <property type="evidence" value="ECO:0007669"/>
    <property type="project" value="UniProtKB-SubCell"/>
</dbReference>
<comment type="caution">
    <text evidence="10">The sequence shown here is derived from an EMBL/GenBank/DDBJ whole genome shotgun (WGS) entry which is preliminary data.</text>
</comment>
<dbReference type="Pfam" id="PF00096">
    <property type="entry name" value="zf-C2H2"/>
    <property type="match status" value="3"/>
</dbReference>
<dbReference type="OrthoDB" id="10004641at2759"/>
<evidence type="ECO:0000256" key="2">
    <source>
        <dbReference type="ARBA" id="ARBA00022723"/>
    </source>
</evidence>
<keyword evidence="3" id="KW-0677">Repeat</keyword>
<feature type="domain" description="C2H2-type" evidence="9">
    <location>
        <begin position="361"/>
        <end position="388"/>
    </location>
</feature>
<evidence type="ECO:0000256" key="1">
    <source>
        <dbReference type="ARBA" id="ARBA00004123"/>
    </source>
</evidence>
<dbReference type="FunFam" id="3.30.160.60:FF:000446">
    <property type="entry name" value="Zinc finger protein"/>
    <property type="match status" value="1"/>
</dbReference>
<feature type="compositionally biased region" description="Polar residues" evidence="8">
    <location>
        <begin position="77"/>
        <end position="86"/>
    </location>
</feature>
<dbReference type="SMART" id="SM00355">
    <property type="entry name" value="ZnF_C2H2"/>
    <property type="match status" value="7"/>
</dbReference>
<dbReference type="PANTHER" id="PTHR24394">
    <property type="entry name" value="ZINC FINGER PROTEIN"/>
    <property type="match status" value="1"/>
</dbReference>
<keyword evidence="4 7" id="KW-0863">Zinc-finger</keyword>
<feature type="domain" description="C2H2-type" evidence="9">
    <location>
        <begin position="102"/>
        <end position="131"/>
    </location>
</feature>
<name>A0A226DKJ4_FOLCA</name>
<feature type="domain" description="C2H2-type" evidence="9">
    <location>
        <begin position="162"/>
        <end position="189"/>
    </location>
</feature>
<gene>
    <name evidence="10" type="ORF">Fcan01_20171</name>
</gene>
<feature type="compositionally biased region" description="Basic and acidic residues" evidence="8">
    <location>
        <begin position="33"/>
        <end position="48"/>
    </location>
</feature>
<keyword evidence="5" id="KW-0862">Zinc</keyword>
<evidence type="ECO:0000313" key="10">
    <source>
        <dbReference type="EMBL" id="OXA45374.1"/>
    </source>
</evidence>
<feature type="compositionally biased region" description="Basic and acidic residues" evidence="8">
    <location>
        <begin position="56"/>
        <end position="74"/>
    </location>
</feature>
<evidence type="ECO:0000256" key="8">
    <source>
        <dbReference type="SAM" id="MobiDB-lite"/>
    </source>
</evidence>
<dbReference type="PROSITE" id="PS00028">
    <property type="entry name" value="ZINC_FINGER_C2H2_1"/>
    <property type="match status" value="3"/>
</dbReference>
<evidence type="ECO:0000259" key="9">
    <source>
        <dbReference type="PROSITE" id="PS50157"/>
    </source>
</evidence>
<keyword evidence="6" id="KW-0539">Nucleus</keyword>
<feature type="domain" description="C2H2-type" evidence="9">
    <location>
        <begin position="134"/>
        <end position="161"/>
    </location>
</feature>
<feature type="region of interest" description="Disordered" evidence="8">
    <location>
        <begin position="25"/>
        <end position="97"/>
    </location>
</feature>
<dbReference type="AlphaFoldDB" id="A0A226DKJ4"/>
<dbReference type="Proteomes" id="UP000198287">
    <property type="component" value="Unassembled WGS sequence"/>
</dbReference>
<organism evidence="10 11">
    <name type="scientific">Folsomia candida</name>
    <name type="common">Springtail</name>
    <dbReference type="NCBI Taxonomy" id="158441"/>
    <lineage>
        <taxon>Eukaryota</taxon>
        <taxon>Metazoa</taxon>
        <taxon>Ecdysozoa</taxon>
        <taxon>Arthropoda</taxon>
        <taxon>Hexapoda</taxon>
        <taxon>Collembola</taxon>
        <taxon>Entomobryomorpha</taxon>
        <taxon>Isotomoidea</taxon>
        <taxon>Isotomidae</taxon>
        <taxon>Proisotominae</taxon>
        <taxon>Folsomia</taxon>
    </lineage>
</organism>
<keyword evidence="11" id="KW-1185">Reference proteome</keyword>
<dbReference type="PANTHER" id="PTHR24394:SF29">
    <property type="entry name" value="MYONEURIN"/>
    <property type="match status" value="1"/>
</dbReference>
<dbReference type="SUPFAM" id="SSF57667">
    <property type="entry name" value="beta-beta-alpha zinc fingers"/>
    <property type="match status" value="4"/>
</dbReference>
<dbReference type="EMBL" id="LNIX01000018">
    <property type="protein sequence ID" value="OXA45374.1"/>
    <property type="molecule type" value="Genomic_DNA"/>
</dbReference>
<dbReference type="STRING" id="158441.A0A226DKJ4"/>
<protein>
    <submittedName>
        <fullName evidence="10">Oocyte zinc finger protein XlCOF28</fullName>
    </submittedName>
</protein>
<feature type="domain" description="C2H2-type" evidence="9">
    <location>
        <begin position="222"/>
        <end position="261"/>
    </location>
</feature>
<evidence type="ECO:0000256" key="5">
    <source>
        <dbReference type="ARBA" id="ARBA00022833"/>
    </source>
</evidence>
<feature type="domain" description="C2H2-type" evidence="9">
    <location>
        <begin position="193"/>
        <end position="221"/>
    </location>
</feature>
<keyword evidence="2" id="KW-0479">Metal-binding</keyword>